<proteinExistence type="predicted"/>
<evidence type="ECO:0000256" key="3">
    <source>
        <dbReference type="ARBA" id="ARBA00022553"/>
    </source>
</evidence>
<dbReference type="PANTHER" id="PTHR24421:SF10">
    <property type="entry name" value="NITRATE_NITRITE SENSOR PROTEIN NARQ"/>
    <property type="match status" value="1"/>
</dbReference>
<dbReference type="Pfam" id="PF02518">
    <property type="entry name" value="HATPase_c"/>
    <property type="match status" value="1"/>
</dbReference>
<evidence type="ECO:0000256" key="4">
    <source>
        <dbReference type="ARBA" id="ARBA00022679"/>
    </source>
</evidence>
<evidence type="ECO:0000313" key="10">
    <source>
        <dbReference type="EMBL" id="ANS69334.1"/>
    </source>
</evidence>
<evidence type="ECO:0000256" key="7">
    <source>
        <dbReference type="ARBA" id="ARBA00022840"/>
    </source>
</evidence>
<gene>
    <name evidence="10" type="ORF">SLINC_7110</name>
</gene>
<dbReference type="PROSITE" id="PS51257">
    <property type="entry name" value="PROKAR_LIPOPROTEIN"/>
    <property type="match status" value="1"/>
</dbReference>
<evidence type="ECO:0000313" key="11">
    <source>
        <dbReference type="Proteomes" id="UP000092598"/>
    </source>
</evidence>
<dbReference type="SUPFAM" id="SSF55874">
    <property type="entry name" value="ATPase domain of HSP90 chaperone/DNA topoisomerase II/histidine kinase"/>
    <property type="match status" value="1"/>
</dbReference>
<dbReference type="PANTHER" id="PTHR24421">
    <property type="entry name" value="NITRATE/NITRITE SENSOR PROTEIN NARX-RELATED"/>
    <property type="match status" value="1"/>
</dbReference>
<keyword evidence="3" id="KW-0597">Phosphoprotein</keyword>
<dbReference type="AlphaFoldDB" id="A0A1B1ML87"/>
<dbReference type="PATRIC" id="fig|1915.4.peg.7831"/>
<sequence>MGRGDRGSRRDRALRRAAYAVAGVGAASCVATAPAHAALSRQVELSELIWSDLVLGTVWPLLGAAVARVQPRNRLVWLMMAPALIGPYHLLTYYAGYSQLVAEHPLPGWQFGAWLGCWGFVVYFFATPLVPLFFPYGRLGTRPRRVLAWTVIAVATTGTLAAMLRPSGTDPVPALANPLAVRGAEWLHTVMYASSAICMAAGTAAACFFMVLRTRAARGVERSQLQWLMLGGLLMTITFTGAGFTTGQLPQLLTDLLMVAGLLGPPAGIAVAMLRHRLYDVEVVLSRAIVFTLLSGLVLGVYLAVVAGVGTLAPGSLGGTAAIAAAALLAAAGRGAVQSAVDRLLFGHRHDPYAVMARVGRHLAPASEPAEAMRLLVDELRRALRLPYAAFTGPAVTATSGIPVPGAGWRTVPCLALGRRVGELHLGRRRTAEPWTAQQRAAAEEVAARAATLAYAAGLVEDVARSRSHIVAVREEERRRLRADLHDGVGPSLAGTAHQLDSLARRATDPGLADAIRVVRDRLRTTVGDLRTVVNGLRPAVLDQLGLCGALRELLAGYDVPACRCSVTSACAELPASVEVAAYAIAAEAVGNALKHSASGRLTLTAHVTAGFLVLTVEDNGCGIPPRHRAGVGLRSMSERAAEVGGRLAITPTPGGGTSVQARVPLPQEATRATA</sequence>
<dbReference type="GO" id="GO:0000155">
    <property type="term" value="F:phosphorelay sensor kinase activity"/>
    <property type="evidence" value="ECO:0007669"/>
    <property type="project" value="InterPro"/>
</dbReference>
<dbReference type="SMART" id="SM00387">
    <property type="entry name" value="HATPase_c"/>
    <property type="match status" value="1"/>
</dbReference>
<evidence type="ECO:0000256" key="2">
    <source>
        <dbReference type="ARBA" id="ARBA00012438"/>
    </source>
</evidence>
<dbReference type="GO" id="GO:0016020">
    <property type="term" value="C:membrane"/>
    <property type="evidence" value="ECO:0007669"/>
    <property type="project" value="InterPro"/>
</dbReference>
<dbReference type="Gene3D" id="1.20.5.1930">
    <property type="match status" value="1"/>
</dbReference>
<dbReference type="GO" id="GO:0005524">
    <property type="term" value="F:ATP binding"/>
    <property type="evidence" value="ECO:0007669"/>
    <property type="project" value="UniProtKB-KW"/>
</dbReference>
<feature type="domain" description="Histidine kinase" evidence="9">
    <location>
        <begin position="585"/>
        <end position="668"/>
    </location>
</feature>
<keyword evidence="8" id="KW-0902">Two-component regulatory system</keyword>
<name>A0A1B1ML87_STRLN</name>
<dbReference type="InterPro" id="IPR011712">
    <property type="entry name" value="Sig_transdc_His_kin_sub3_dim/P"/>
</dbReference>
<dbReference type="InterPro" id="IPR003594">
    <property type="entry name" value="HATPase_dom"/>
</dbReference>
<dbReference type="EMBL" id="CP016438">
    <property type="protein sequence ID" value="ANS69334.1"/>
    <property type="molecule type" value="Genomic_DNA"/>
</dbReference>
<keyword evidence="6 10" id="KW-0418">Kinase</keyword>
<dbReference type="OrthoDB" id="227596at2"/>
<dbReference type="InterPro" id="IPR036890">
    <property type="entry name" value="HATPase_C_sf"/>
</dbReference>
<dbReference type="KEGG" id="sls:SLINC_7110"/>
<comment type="catalytic activity">
    <reaction evidence="1">
        <text>ATP + protein L-histidine = ADP + protein N-phospho-L-histidine.</text>
        <dbReference type="EC" id="2.7.13.3"/>
    </reaction>
</comment>
<dbReference type="Gene3D" id="3.30.565.10">
    <property type="entry name" value="Histidine kinase-like ATPase, C-terminal domain"/>
    <property type="match status" value="1"/>
</dbReference>
<dbReference type="InterPro" id="IPR050482">
    <property type="entry name" value="Sensor_HK_TwoCompSys"/>
</dbReference>
<dbReference type="InterPro" id="IPR005467">
    <property type="entry name" value="His_kinase_dom"/>
</dbReference>
<evidence type="ECO:0000256" key="5">
    <source>
        <dbReference type="ARBA" id="ARBA00022741"/>
    </source>
</evidence>
<dbReference type="RefSeq" id="WP_067442907.1">
    <property type="nucleotide sequence ID" value="NZ_CP016438.1"/>
</dbReference>
<keyword evidence="11" id="KW-1185">Reference proteome</keyword>
<keyword evidence="5" id="KW-0547">Nucleotide-binding</keyword>
<evidence type="ECO:0000256" key="6">
    <source>
        <dbReference type="ARBA" id="ARBA00022777"/>
    </source>
</evidence>
<keyword evidence="4" id="KW-0808">Transferase</keyword>
<dbReference type="GO" id="GO:0046983">
    <property type="term" value="F:protein dimerization activity"/>
    <property type="evidence" value="ECO:0007669"/>
    <property type="project" value="InterPro"/>
</dbReference>
<reference evidence="10 11" key="1">
    <citation type="submission" date="2016-07" db="EMBL/GenBank/DDBJ databases">
        <title>Enhancement of antibiotic productionsby engineered nitrateutilization in actinobacteria.</title>
        <authorList>
            <person name="Meng S.C."/>
        </authorList>
    </citation>
    <scope>NUCLEOTIDE SEQUENCE [LARGE SCALE GENOMIC DNA]</scope>
    <source>
        <strain evidence="10 11">NRRL 2936</strain>
    </source>
</reference>
<evidence type="ECO:0000259" key="9">
    <source>
        <dbReference type="PROSITE" id="PS50109"/>
    </source>
</evidence>
<dbReference type="PROSITE" id="PS50109">
    <property type="entry name" value="HIS_KIN"/>
    <property type="match status" value="1"/>
</dbReference>
<accession>A0A1B1ML87</accession>
<dbReference type="Proteomes" id="UP000092598">
    <property type="component" value="Chromosome"/>
</dbReference>
<keyword evidence="7" id="KW-0067">ATP-binding</keyword>
<dbReference type="EC" id="2.7.13.3" evidence="2"/>
<dbReference type="STRING" id="1915.SLINC_7110"/>
<evidence type="ECO:0000256" key="1">
    <source>
        <dbReference type="ARBA" id="ARBA00000085"/>
    </source>
</evidence>
<dbReference type="CDD" id="cd16917">
    <property type="entry name" value="HATPase_UhpB-NarQ-NarX-like"/>
    <property type="match status" value="1"/>
</dbReference>
<dbReference type="Pfam" id="PF07730">
    <property type="entry name" value="HisKA_3"/>
    <property type="match status" value="1"/>
</dbReference>
<protein>
    <recommendedName>
        <fullName evidence="2">histidine kinase</fullName>
        <ecNumber evidence="2">2.7.13.3</ecNumber>
    </recommendedName>
</protein>
<evidence type="ECO:0000256" key="8">
    <source>
        <dbReference type="ARBA" id="ARBA00023012"/>
    </source>
</evidence>
<organism evidence="10 11">
    <name type="scientific">Streptomyces lincolnensis</name>
    <dbReference type="NCBI Taxonomy" id="1915"/>
    <lineage>
        <taxon>Bacteria</taxon>
        <taxon>Bacillati</taxon>
        <taxon>Actinomycetota</taxon>
        <taxon>Actinomycetes</taxon>
        <taxon>Kitasatosporales</taxon>
        <taxon>Streptomycetaceae</taxon>
        <taxon>Streptomyces</taxon>
    </lineage>
</organism>